<keyword evidence="1" id="KW-1133">Transmembrane helix</keyword>
<keyword evidence="5" id="KW-0723">Serine/threonine-protein kinase</keyword>
<feature type="chain" id="PRO_5043271878" evidence="2">
    <location>
        <begin position="22"/>
        <end position="237"/>
    </location>
</feature>
<dbReference type="Proteomes" id="UP001152797">
    <property type="component" value="Unassembled WGS sequence"/>
</dbReference>
<sequence>MARPWWAIGVALMACANGQEAHVDVLLDQLNYQVINDKDLHRLSPAIASVMAQALGVSSEEVRNNAGLVSQVDLHPGTSHNEWMSGTWPLEKPGVGTLVSARVELPSTIAFIAESSLKGSQFESKMRKVAQEVLGADHEAIAGQIFVRAAMVSQDTATEASTHLRGSTRRTGPSEGTRLLLYSSLGVVLLLIIGMLLWCSRGLCARRNASESKGFRQVGYDEDIPIYQNRQWWGQGH</sequence>
<evidence type="ECO:0000256" key="2">
    <source>
        <dbReference type="SAM" id="SignalP"/>
    </source>
</evidence>
<dbReference type="PROSITE" id="PS51257">
    <property type="entry name" value="PROKAR_LIPOPROTEIN"/>
    <property type="match status" value="1"/>
</dbReference>
<evidence type="ECO:0000313" key="5">
    <source>
        <dbReference type="EMBL" id="CAL4763713.1"/>
    </source>
</evidence>
<dbReference type="EMBL" id="CAMXCT010000269">
    <property type="protein sequence ID" value="CAI3976401.1"/>
    <property type="molecule type" value="Genomic_DNA"/>
</dbReference>
<feature type="transmembrane region" description="Helical" evidence="1">
    <location>
        <begin position="179"/>
        <end position="199"/>
    </location>
</feature>
<reference evidence="3" key="1">
    <citation type="submission" date="2022-10" db="EMBL/GenBank/DDBJ databases">
        <authorList>
            <person name="Chen Y."/>
            <person name="Dougan E. K."/>
            <person name="Chan C."/>
            <person name="Rhodes N."/>
            <person name="Thang M."/>
        </authorList>
    </citation>
    <scope>NUCLEOTIDE SEQUENCE</scope>
</reference>
<keyword evidence="2" id="KW-0732">Signal</keyword>
<evidence type="ECO:0000313" key="4">
    <source>
        <dbReference type="EMBL" id="CAL1129776.1"/>
    </source>
</evidence>
<protein>
    <submittedName>
        <fullName evidence="5">Non-specific serine/threonine protein kinase</fullName>
    </submittedName>
</protein>
<accession>A0A9P1FHP6</accession>
<dbReference type="OrthoDB" id="10556821at2759"/>
<keyword evidence="1" id="KW-0472">Membrane</keyword>
<keyword evidence="6" id="KW-1185">Reference proteome</keyword>
<keyword evidence="5" id="KW-0808">Transferase</keyword>
<evidence type="ECO:0000313" key="6">
    <source>
        <dbReference type="Proteomes" id="UP001152797"/>
    </source>
</evidence>
<reference evidence="4" key="2">
    <citation type="submission" date="2024-04" db="EMBL/GenBank/DDBJ databases">
        <authorList>
            <person name="Chen Y."/>
            <person name="Shah S."/>
            <person name="Dougan E. K."/>
            <person name="Thang M."/>
            <person name="Chan C."/>
        </authorList>
    </citation>
    <scope>NUCLEOTIDE SEQUENCE [LARGE SCALE GENOMIC DNA]</scope>
</reference>
<dbReference type="EMBL" id="CAMXCT030000269">
    <property type="protein sequence ID" value="CAL4763713.1"/>
    <property type="molecule type" value="Genomic_DNA"/>
</dbReference>
<feature type="signal peptide" evidence="2">
    <location>
        <begin position="1"/>
        <end position="21"/>
    </location>
</feature>
<comment type="caution">
    <text evidence="3">The sequence shown here is derived from an EMBL/GenBank/DDBJ whole genome shotgun (WGS) entry which is preliminary data.</text>
</comment>
<proteinExistence type="predicted"/>
<dbReference type="EMBL" id="CAMXCT020000269">
    <property type="protein sequence ID" value="CAL1129776.1"/>
    <property type="molecule type" value="Genomic_DNA"/>
</dbReference>
<name>A0A9P1FHP6_9DINO</name>
<dbReference type="GO" id="GO:0004674">
    <property type="term" value="F:protein serine/threonine kinase activity"/>
    <property type="evidence" value="ECO:0007669"/>
    <property type="project" value="UniProtKB-KW"/>
</dbReference>
<keyword evidence="5" id="KW-0418">Kinase</keyword>
<dbReference type="AlphaFoldDB" id="A0A9P1FHP6"/>
<evidence type="ECO:0000313" key="3">
    <source>
        <dbReference type="EMBL" id="CAI3976401.1"/>
    </source>
</evidence>
<evidence type="ECO:0000256" key="1">
    <source>
        <dbReference type="SAM" id="Phobius"/>
    </source>
</evidence>
<organism evidence="3">
    <name type="scientific">Cladocopium goreaui</name>
    <dbReference type="NCBI Taxonomy" id="2562237"/>
    <lineage>
        <taxon>Eukaryota</taxon>
        <taxon>Sar</taxon>
        <taxon>Alveolata</taxon>
        <taxon>Dinophyceae</taxon>
        <taxon>Suessiales</taxon>
        <taxon>Symbiodiniaceae</taxon>
        <taxon>Cladocopium</taxon>
    </lineage>
</organism>
<keyword evidence="1" id="KW-0812">Transmembrane</keyword>
<gene>
    <name evidence="3" type="ORF">C1SCF055_LOCUS4623</name>
</gene>